<dbReference type="Proteomes" id="UP000055045">
    <property type="component" value="Unassembled WGS sequence"/>
</dbReference>
<sequence length="317" mass="36292">MAKTQDIKWYRRWTQRVKERCKQYSRGEASFTELETTISKNPSTIKTVTCEGLVATDVEYGFGLRKANGRPAWMYPPPFMTLPQVFFDDLAMTSEMVKPRNHSGENEAQARTRITKLLEAVYKELRLNGFAGPDDIRMLQETTFTFYPMKWKEGWKRYKVRCVGRTDFSFYFGDKVAQAINLVVIEAKRLGHFATGEGQTLAYMAMVWAERRKRKQSDCTVFGCLTDGEEYTFYHLAHDGLWSKEVIVVRHWTRYQDGLNVVANYLASFLRHGLETSPLHSSVATMASRRSDLSSYSGAPLLSSAGKVSPLDTVMEC</sequence>
<organism evidence="1 2">
    <name type="scientific">Penicillium freii</name>
    <dbReference type="NCBI Taxonomy" id="48697"/>
    <lineage>
        <taxon>Eukaryota</taxon>
        <taxon>Fungi</taxon>
        <taxon>Dikarya</taxon>
        <taxon>Ascomycota</taxon>
        <taxon>Pezizomycotina</taxon>
        <taxon>Eurotiomycetes</taxon>
        <taxon>Eurotiomycetidae</taxon>
        <taxon>Eurotiales</taxon>
        <taxon>Aspergillaceae</taxon>
        <taxon>Penicillium</taxon>
    </lineage>
</organism>
<dbReference type="AlphaFoldDB" id="A0A124GRI5"/>
<proteinExistence type="predicted"/>
<evidence type="ECO:0000313" key="2">
    <source>
        <dbReference type="Proteomes" id="UP000055045"/>
    </source>
</evidence>
<reference evidence="1 2" key="1">
    <citation type="submission" date="2015-10" db="EMBL/GenBank/DDBJ databases">
        <title>Genome sequencing of Penicillium freii.</title>
        <authorList>
            <person name="Nguyen H.D."/>
            <person name="Visagie C.M."/>
            <person name="Seifert K.A."/>
        </authorList>
    </citation>
    <scope>NUCLEOTIDE SEQUENCE [LARGE SCALE GENOMIC DNA]</scope>
    <source>
        <strain evidence="1 2">DAOM 242723</strain>
    </source>
</reference>
<dbReference type="OrthoDB" id="4359351at2759"/>
<accession>A0A124GRI5</accession>
<keyword evidence="2" id="KW-1185">Reference proteome</keyword>
<dbReference type="EMBL" id="LLXE01000137">
    <property type="protein sequence ID" value="KUM61386.1"/>
    <property type="molecule type" value="Genomic_DNA"/>
</dbReference>
<gene>
    <name evidence="1" type="ORF">ACN42_g5752</name>
</gene>
<protein>
    <submittedName>
        <fullName evidence="1">Uncharacterized protein</fullName>
    </submittedName>
</protein>
<evidence type="ECO:0000313" key="1">
    <source>
        <dbReference type="EMBL" id="KUM61386.1"/>
    </source>
</evidence>
<comment type="caution">
    <text evidence="1">The sequence shown here is derived from an EMBL/GenBank/DDBJ whole genome shotgun (WGS) entry which is preliminary data.</text>
</comment>
<name>A0A124GRI5_PENFR</name>